<dbReference type="PANTHER" id="PTHR43708">
    <property type="entry name" value="CONSERVED EXPRESSED OXIDOREDUCTASE (EUROFUNG)"/>
    <property type="match status" value="1"/>
</dbReference>
<comment type="caution">
    <text evidence="3">The sequence shown here is derived from an EMBL/GenBank/DDBJ whole genome shotgun (WGS) entry which is preliminary data.</text>
</comment>
<organism evidence="3 4">
    <name type="scientific">Methylobacterium oryzae</name>
    <dbReference type="NCBI Taxonomy" id="334852"/>
    <lineage>
        <taxon>Bacteria</taxon>
        <taxon>Pseudomonadati</taxon>
        <taxon>Pseudomonadota</taxon>
        <taxon>Alphaproteobacteria</taxon>
        <taxon>Hyphomicrobiales</taxon>
        <taxon>Methylobacteriaceae</taxon>
        <taxon>Methylobacterium</taxon>
    </lineage>
</organism>
<dbReference type="Gene3D" id="3.40.50.720">
    <property type="entry name" value="NAD(P)-binding Rossmann-like Domain"/>
    <property type="match status" value="1"/>
</dbReference>
<dbReference type="PANTHER" id="PTHR43708:SF8">
    <property type="entry name" value="OXIDOREDUCTASE"/>
    <property type="match status" value="1"/>
</dbReference>
<dbReference type="RefSeq" id="WP_331300993.1">
    <property type="nucleotide sequence ID" value="NZ_MLCA01000001.1"/>
</dbReference>
<dbReference type="InterPro" id="IPR000683">
    <property type="entry name" value="Gfo/Idh/MocA-like_OxRdtase_N"/>
</dbReference>
<evidence type="ECO:0000259" key="2">
    <source>
        <dbReference type="Pfam" id="PF22725"/>
    </source>
</evidence>
<feature type="domain" description="GFO/IDH/MocA-like oxidoreductase" evidence="2">
    <location>
        <begin position="129"/>
        <end position="262"/>
    </location>
</feature>
<proteinExistence type="predicted"/>
<dbReference type="Proteomes" id="UP001355206">
    <property type="component" value="Unassembled WGS sequence"/>
</dbReference>
<evidence type="ECO:0000313" key="3">
    <source>
        <dbReference type="EMBL" id="MEE7489851.1"/>
    </source>
</evidence>
<name>A0ABU7TK36_9HYPH</name>
<dbReference type="Pfam" id="PF01408">
    <property type="entry name" value="GFO_IDH_MocA"/>
    <property type="match status" value="1"/>
</dbReference>
<gene>
    <name evidence="3" type="ORF">MOTC310_04955</name>
</gene>
<dbReference type="SUPFAM" id="SSF51735">
    <property type="entry name" value="NAD(P)-binding Rossmann-fold domains"/>
    <property type="match status" value="1"/>
</dbReference>
<protein>
    <submittedName>
        <fullName evidence="3">Oxidoreductase</fullName>
    </submittedName>
</protein>
<dbReference type="InterPro" id="IPR055170">
    <property type="entry name" value="GFO_IDH_MocA-like_dom"/>
</dbReference>
<reference evidence="3 4" key="1">
    <citation type="journal article" date="2012" name="Genet. Mol. Biol.">
        <title>Analysis of 16S rRNA and mxaF genes revealing insights into Methylobacterium niche-specific plant association.</title>
        <authorList>
            <person name="Dourado M.N."/>
            <person name="Andreote F.D."/>
            <person name="Dini-Andreote F."/>
            <person name="Conti R."/>
            <person name="Araujo J.M."/>
            <person name="Araujo W.L."/>
        </authorList>
    </citation>
    <scope>NUCLEOTIDE SEQUENCE [LARGE SCALE GENOMIC DNA]</scope>
    <source>
        <strain evidence="3 4">TC3-10</strain>
    </source>
</reference>
<dbReference type="InterPro" id="IPR051317">
    <property type="entry name" value="Gfo/Idh/MocA_oxidoreduct"/>
</dbReference>
<dbReference type="InterPro" id="IPR036291">
    <property type="entry name" value="NAD(P)-bd_dom_sf"/>
</dbReference>
<dbReference type="SUPFAM" id="SSF55347">
    <property type="entry name" value="Glyceraldehyde-3-phosphate dehydrogenase-like, C-terminal domain"/>
    <property type="match status" value="1"/>
</dbReference>
<dbReference type="EMBL" id="MLCA01000001">
    <property type="protein sequence ID" value="MEE7489851.1"/>
    <property type="molecule type" value="Genomic_DNA"/>
</dbReference>
<accession>A0ABU7TK36</accession>
<dbReference type="Pfam" id="PF22725">
    <property type="entry name" value="GFO_IDH_MocA_C3"/>
    <property type="match status" value="1"/>
</dbReference>
<feature type="domain" description="Gfo/Idh/MocA-like oxidoreductase N-terminal" evidence="1">
    <location>
        <begin position="2"/>
        <end position="115"/>
    </location>
</feature>
<dbReference type="Gene3D" id="3.30.360.10">
    <property type="entry name" value="Dihydrodipicolinate Reductase, domain 2"/>
    <property type="match status" value="1"/>
</dbReference>
<sequence length="375" mass="40763">MQIGIVGCGYVADFYMTTLVNHPELRLAGVYDRDPERRAVFCRHYNARAFDSLEALLAEPEIGLILNLTNPHSHFVVTKAALEAGKHVYSEKPLAMEYAQAEALVELAEAKGLSLSGAPASILGEAGATVREAVASGQIGSVRLVYAELEDGPVFREPVHEWRSVTGAPWPAEDEYRVGCTLEHAGYYLTWMSLMFGPVARMTAFASRLYPDKGTGQSPDSVANDFSTACLEFRSGVVARITCGLVAPQDRSLHIIGDRGVLTVTDSWSSQGPVYLRSPSGDAPGRFGRLLHRIQRYLPGRIFLGRKLPIPRFGGKLPSYPSRMDFARGPAAQAEAIRKGVPAPLPARFVLHITEIALAMQNAGGGAVIQLRSRF</sequence>
<evidence type="ECO:0000313" key="4">
    <source>
        <dbReference type="Proteomes" id="UP001355206"/>
    </source>
</evidence>
<evidence type="ECO:0000259" key="1">
    <source>
        <dbReference type="Pfam" id="PF01408"/>
    </source>
</evidence>
<keyword evidence="4" id="KW-1185">Reference proteome</keyword>